<dbReference type="SMART" id="SM01092">
    <property type="entry name" value="CO_deh_flav_C"/>
    <property type="match status" value="1"/>
</dbReference>
<evidence type="ECO:0000313" key="6">
    <source>
        <dbReference type="Proteomes" id="UP000000323"/>
    </source>
</evidence>
<dbReference type="HOGENOM" id="CLU_058050_3_0_0"/>
<dbReference type="InterPro" id="IPR016169">
    <property type="entry name" value="FAD-bd_PCMH_sub2"/>
</dbReference>
<dbReference type="GO" id="GO:0071949">
    <property type="term" value="F:FAD binding"/>
    <property type="evidence" value="ECO:0007669"/>
    <property type="project" value="InterPro"/>
</dbReference>
<dbReference type="InterPro" id="IPR005107">
    <property type="entry name" value="CO_DH_flav_C"/>
</dbReference>
<dbReference type="SUPFAM" id="SSF56176">
    <property type="entry name" value="FAD-binding/transporter-associated domain-like"/>
    <property type="match status" value="1"/>
</dbReference>
<dbReference type="OrthoDB" id="9789842at2"/>
<dbReference type="PROSITE" id="PS51387">
    <property type="entry name" value="FAD_PCMH"/>
    <property type="match status" value="1"/>
</dbReference>
<sequence length="288" mass="30861">MIPAEFDYYAPQSLDEAIQLLREHAEDGKVLAGGHSLIPLMKLRLATPSALIDIGRIPELRGINRSNGTVTIGATTTHRMIEFSEELSDALPIMPQAAKVIGDPMVRNRGTFGGSLAHADPAGDWPAVALALGATMHVRGPDGERTIPAEEFFVDLLTTALEPGELLTQIDLPVPAGKVGMSYQKFRHPASGYAVVGVAAVVTLDEAGRCADCRIGITGAGPFARRATEVEDALRGQQLNESTVRDASELAGSDMEFLGDIFASEEYRAQLVKVYTRRAIMDALARLP</sequence>
<dbReference type="InterPro" id="IPR016167">
    <property type="entry name" value="FAD-bd_PCMH_sub1"/>
</dbReference>
<dbReference type="eggNOG" id="COG1319">
    <property type="taxonomic scope" value="Bacteria"/>
</dbReference>
<dbReference type="GO" id="GO:0016491">
    <property type="term" value="F:oxidoreductase activity"/>
    <property type="evidence" value="ECO:0007669"/>
    <property type="project" value="UniProtKB-KW"/>
</dbReference>
<dbReference type="Pfam" id="PF03450">
    <property type="entry name" value="CO_deh_flav_C"/>
    <property type="match status" value="1"/>
</dbReference>
<dbReference type="PANTHER" id="PTHR42659">
    <property type="entry name" value="XANTHINE DEHYDROGENASE SUBUNIT C-RELATED"/>
    <property type="match status" value="1"/>
</dbReference>
<evidence type="ECO:0000259" key="4">
    <source>
        <dbReference type="PROSITE" id="PS51387"/>
    </source>
</evidence>
<dbReference type="KEGG" id="ttr:Tter_2232"/>
<evidence type="ECO:0000256" key="1">
    <source>
        <dbReference type="ARBA" id="ARBA00022630"/>
    </source>
</evidence>
<dbReference type="Gene3D" id="3.30.43.10">
    <property type="entry name" value="Uridine Diphospho-n-acetylenolpyruvylglucosamine Reductase, domain 2"/>
    <property type="match status" value="1"/>
</dbReference>
<dbReference type="RefSeq" id="WP_012876162.1">
    <property type="nucleotide sequence ID" value="NC_013526.1"/>
</dbReference>
<organism evidence="5 6">
    <name type="scientific">Thermobaculum terrenum (strain ATCC BAA-798 / CCMEE 7001 / YNP1)</name>
    <dbReference type="NCBI Taxonomy" id="525904"/>
    <lineage>
        <taxon>Bacteria</taxon>
        <taxon>Bacillati</taxon>
        <taxon>Chloroflexota</taxon>
        <taxon>Chloroflexia</taxon>
        <taxon>Candidatus Thermobaculales</taxon>
        <taxon>Candidatus Thermobaculaceae</taxon>
        <taxon>Thermobaculum</taxon>
    </lineage>
</organism>
<dbReference type="InterPro" id="IPR016166">
    <property type="entry name" value="FAD-bd_PCMH"/>
</dbReference>
<gene>
    <name evidence="5" type="ordered locus">Tter_2232</name>
</gene>
<dbReference type="Pfam" id="PF00941">
    <property type="entry name" value="FAD_binding_5"/>
    <property type="match status" value="1"/>
</dbReference>
<dbReference type="EMBL" id="CP001826">
    <property type="protein sequence ID" value="ACZ43131.1"/>
    <property type="molecule type" value="Genomic_DNA"/>
</dbReference>
<accession>D1CHB0</accession>
<dbReference type="AlphaFoldDB" id="D1CHB0"/>
<reference evidence="6" key="1">
    <citation type="journal article" date="2010" name="Stand. Genomic Sci.">
        <title>Complete genome sequence of 'Thermobaculum terrenum' type strain (YNP1).</title>
        <authorList>
            <person name="Kiss H."/>
            <person name="Cleland D."/>
            <person name="Lapidus A."/>
            <person name="Lucas S."/>
            <person name="Glavina Del Rio T."/>
            <person name="Nolan M."/>
            <person name="Tice H."/>
            <person name="Han C."/>
            <person name="Goodwin L."/>
            <person name="Pitluck S."/>
            <person name="Liolios K."/>
            <person name="Ivanova N."/>
            <person name="Mavromatis K."/>
            <person name="Ovchinnikova G."/>
            <person name="Pati A."/>
            <person name="Chen A."/>
            <person name="Palaniappan K."/>
            <person name="Land M."/>
            <person name="Hauser L."/>
            <person name="Chang Y."/>
            <person name="Jeffries C."/>
            <person name="Lu M."/>
            <person name="Brettin T."/>
            <person name="Detter J."/>
            <person name="Goker M."/>
            <person name="Tindall B."/>
            <person name="Beck B."/>
            <person name="McDermott T."/>
            <person name="Woyke T."/>
            <person name="Bristow J."/>
            <person name="Eisen J."/>
            <person name="Markowitz V."/>
            <person name="Hugenholtz P."/>
            <person name="Kyrpides N."/>
            <person name="Klenk H."/>
            <person name="Cheng J."/>
        </authorList>
    </citation>
    <scope>NUCLEOTIDE SEQUENCE [LARGE SCALE GENOMIC DNA]</scope>
    <source>
        <strain evidence="6">ATCC BAA-798 / YNP1</strain>
    </source>
</reference>
<keyword evidence="2" id="KW-0274">FAD</keyword>
<keyword evidence="6" id="KW-1185">Reference proteome</keyword>
<evidence type="ECO:0000256" key="2">
    <source>
        <dbReference type="ARBA" id="ARBA00022827"/>
    </source>
</evidence>
<dbReference type="FunFam" id="3.30.465.10:FF:000017">
    <property type="entry name" value="Xanthine dehydrogenase, FAD binding subunit"/>
    <property type="match status" value="1"/>
</dbReference>
<dbReference type="InterPro" id="IPR036318">
    <property type="entry name" value="FAD-bd_PCMH-like_sf"/>
</dbReference>
<dbReference type="Gene3D" id="3.30.465.10">
    <property type="match status" value="1"/>
</dbReference>
<keyword evidence="1" id="KW-0285">Flavoprotein</keyword>
<dbReference type="Proteomes" id="UP000000323">
    <property type="component" value="Chromosome 2"/>
</dbReference>
<proteinExistence type="predicted"/>
<evidence type="ECO:0000313" key="5">
    <source>
        <dbReference type="EMBL" id="ACZ43131.1"/>
    </source>
</evidence>
<dbReference type="InterPro" id="IPR002346">
    <property type="entry name" value="Mopterin_DH_FAD-bd"/>
</dbReference>
<feature type="domain" description="FAD-binding PCMH-type" evidence="4">
    <location>
        <begin position="1"/>
        <end position="177"/>
    </location>
</feature>
<dbReference type="STRING" id="525904.Tter_2232"/>
<dbReference type="SUPFAM" id="SSF55447">
    <property type="entry name" value="CO dehydrogenase flavoprotein C-terminal domain-like"/>
    <property type="match status" value="1"/>
</dbReference>
<name>D1CHB0_THET1</name>
<protein>
    <submittedName>
        <fullName evidence="5">Molybdopterin dehydrogenase FAD-binding protein</fullName>
    </submittedName>
</protein>
<evidence type="ECO:0000256" key="3">
    <source>
        <dbReference type="ARBA" id="ARBA00023002"/>
    </source>
</evidence>
<keyword evidence="3" id="KW-0560">Oxidoreductase</keyword>
<dbReference type="InterPro" id="IPR051312">
    <property type="entry name" value="Diverse_Substr_Oxidored"/>
</dbReference>
<dbReference type="PANTHER" id="PTHR42659:SF2">
    <property type="entry name" value="XANTHINE DEHYDROGENASE SUBUNIT C-RELATED"/>
    <property type="match status" value="1"/>
</dbReference>
<dbReference type="InterPro" id="IPR036683">
    <property type="entry name" value="CO_DH_flav_C_dom_sf"/>
</dbReference>
<dbReference type="Gene3D" id="3.30.390.50">
    <property type="entry name" value="CO dehydrogenase flavoprotein, C-terminal domain"/>
    <property type="match status" value="1"/>
</dbReference>